<accession>A0A6A4SSF4</accession>
<name>A0A6A4SSF4_SCOMX</name>
<organism evidence="1 2">
    <name type="scientific">Scophthalmus maximus</name>
    <name type="common">Turbot</name>
    <name type="synonym">Psetta maxima</name>
    <dbReference type="NCBI Taxonomy" id="52904"/>
    <lineage>
        <taxon>Eukaryota</taxon>
        <taxon>Metazoa</taxon>
        <taxon>Chordata</taxon>
        <taxon>Craniata</taxon>
        <taxon>Vertebrata</taxon>
        <taxon>Euteleostomi</taxon>
        <taxon>Actinopterygii</taxon>
        <taxon>Neopterygii</taxon>
        <taxon>Teleostei</taxon>
        <taxon>Neoteleostei</taxon>
        <taxon>Acanthomorphata</taxon>
        <taxon>Carangaria</taxon>
        <taxon>Pleuronectiformes</taxon>
        <taxon>Pleuronectoidei</taxon>
        <taxon>Scophthalmidae</taxon>
        <taxon>Scophthalmus</taxon>
    </lineage>
</organism>
<sequence>MSAVMFCGLRRDVGANGVGRIAFTSRVQLRKKRSVHLLCDFINSIPVELPYVKRLQCTSFAFVPRAFREVCLQIWKFLVIRFMCLNILRLFLLRNVDDKMYDVSSKRKRTEHPQTITTRLSIYYLSKESMMSSLRCRL</sequence>
<dbReference type="EMBL" id="VEVO01000011">
    <property type="protein sequence ID" value="KAF0035609.1"/>
    <property type="molecule type" value="Genomic_DNA"/>
</dbReference>
<gene>
    <name evidence="1" type="ORF">F2P81_013367</name>
</gene>
<evidence type="ECO:0000313" key="2">
    <source>
        <dbReference type="Proteomes" id="UP000438429"/>
    </source>
</evidence>
<reference evidence="1 2" key="1">
    <citation type="submission" date="2019-06" db="EMBL/GenBank/DDBJ databases">
        <title>Draft genomes of female and male turbot (Scophthalmus maximus).</title>
        <authorList>
            <person name="Xu H."/>
            <person name="Xu X.-W."/>
            <person name="Shao C."/>
            <person name="Chen S."/>
        </authorList>
    </citation>
    <scope>NUCLEOTIDE SEQUENCE [LARGE SCALE GENOMIC DNA]</scope>
    <source>
        <strain evidence="1">Ysfricsl-2016a</strain>
        <tissue evidence="1">Blood</tissue>
    </source>
</reference>
<evidence type="ECO:0000313" key="1">
    <source>
        <dbReference type="EMBL" id="KAF0035609.1"/>
    </source>
</evidence>
<proteinExistence type="predicted"/>
<protein>
    <submittedName>
        <fullName evidence="1">Uncharacterized protein</fullName>
    </submittedName>
</protein>
<dbReference type="Proteomes" id="UP000438429">
    <property type="component" value="Unassembled WGS sequence"/>
</dbReference>
<dbReference type="AlphaFoldDB" id="A0A6A4SSF4"/>
<comment type="caution">
    <text evidence="1">The sequence shown here is derived from an EMBL/GenBank/DDBJ whole genome shotgun (WGS) entry which is preliminary data.</text>
</comment>